<dbReference type="GO" id="GO:0005548">
    <property type="term" value="F:phospholipid transporter activity"/>
    <property type="evidence" value="ECO:0007669"/>
    <property type="project" value="TreeGrafter"/>
</dbReference>
<evidence type="ECO:0000256" key="2">
    <source>
        <dbReference type="RuleBase" id="RU362044"/>
    </source>
</evidence>
<dbReference type="PANTHER" id="PTHR30188:SF3">
    <property type="entry name" value="ABC TRANSPORTER PERMEASE"/>
    <property type="match status" value="1"/>
</dbReference>
<dbReference type="InterPro" id="IPR030802">
    <property type="entry name" value="Permease_MalE"/>
</dbReference>
<dbReference type="PANTHER" id="PTHR30188">
    <property type="entry name" value="ABC TRANSPORTER PERMEASE PROTEIN-RELATED"/>
    <property type="match status" value="1"/>
</dbReference>
<organism evidence="3 4">
    <name type="scientific">Jannaschia aquimarina</name>
    <dbReference type="NCBI Taxonomy" id="935700"/>
    <lineage>
        <taxon>Bacteria</taxon>
        <taxon>Pseudomonadati</taxon>
        <taxon>Pseudomonadota</taxon>
        <taxon>Alphaproteobacteria</taxon>
        <taxon>Rhodobacterales</taxon>
        <taxon>Roseobacteraceae</taxon>
        <taxon>Jannaschia</taxon>
    </lineage>
</organism>
<comment type="function">
    <text evidence="1">Could be part of an ABC transporter complex.</text>
</comment>
<keyword evidence="4" id="KW-1185">Reference proteome</keyword>
<dbReference type="GO" id="GO:0043190">
    <property type="term" value="C:ATP-binding cassette (ABC) transporter complex"/>
    <property type="evidence" value="ECO:0007669"/>
    <property type="project" value="InterPro"/>
</dbReference>
<sequence length="361" mass="37820">MTDAPFEISDDTLRLSGELSLGRVARMQIPDHLPVDRIDLDSVEKLDTAGAWFLVQLSERAGGASIHGATPSQTALIETVRRSAGAAEDPPEDHVTLRGGTVALGHIVWDGIRDVLGLTAFLGRFVAELGQLLRHPTRLRGVSLVHHMQAAGLDAVPIVTLMAFLIGVVVAFQGSAQLERFGAEIFVVDLIAISVLRELGILLTAIIVAGRSASAFTAAIGTMKMREEVDALRALGLDPDVVLVAPRILALIIMLPILGILANIAGLAGGATMAWIDLGIAPGAFADRIVTGIGAWHLAVGLIKAPFFALIIGLVGCRNGLRVGGDAESLGRLTSTSVVTSIFLVIAADAVFSIFFALMGV</sequence>
<dbReference type="STRING" id="935700.jaqu_39110"/>
<keyword evidence="2" id="KW-1003">Cell membrane</keyword>
<dbReference type="NCBIfam" id="TIGR00056">
    <property type="entry name" value="MlaE family lipid ABC transporter permease subunit"/>
    <property type="match status" value="1"/>
</dbReference>
<comment type="caution">
    <text evidence="3">The sequence shown here is derived from an EMBL/GenBank/DDBJ whole genome shotgun (WGS) entry which is preliminary data.</text>
</comment>
<dbReference type="RefSeq" id="WP_043920658.1">
    <property type="nucleotide sequence ID" value="NZ_FZPF01000003.1"/>
</dbReference>
<keyword evidence="2" id="KW-0472">Membrane</keyword>
<keyword evidence="2" id="KW-0997">Cell inner membrane</keyword>
<protein>
    <submittedName>
        <fullName evidence="3">MlaE protein</fullName>
    </submittedName>
</protein>
<evidence type="ECO:0000256" key="1">
    <source>
        <dbReference type="ARBA" id="ARBA00003787"/>
    </source>
</evidence>
<name>A0A0D1EBU1_9RHOB</name>
<feature type="transmembrane region" description="Helical" evidence="2">
    <location>
        <begin position="338"/>
        <end position="359"/>
    </location>
</feature>
<comment type="subcellular location">
    <subcellularLocation>
        <location evidence="2">Cell inner membrane</location>
        <topology evidence="2">Multi-pass membrane protein</topology>
    </subcellularLocation>
</comment>
<evidence type="ECO:0000313" key="3">
    <source>
        <dbReference type="EMBL" id="KIT14321.1"/>
    </source>
</evidence>
<comment type="similarity">
    <text evidence="2">Belongs to the MlaE permease family.</text>
</comment>
<proteinExistence type="inferred from homology"/>
<dbReference type="PATRIC" id="fig|935700.4.peg.4033"/>
<dbReference type="Proteomes" id="UP000032232">
    <property type="component" value="Unassembled WGS sequence"/>
</dbReference>
<evidence type="ECO:0000313" key="4">
    <source>
        <dbReference type="Proteomes" id="UP000032232"/>
    </source>
</evidence>
<dbReference type="EMBL" id="JYFE01000080">
    <property type="protein sequence ID" value="KIT14321.1"/>
    <property type="molecule type" value="Genomic_DNA"/>
</dbReference>
<reference evidence="3 4" key="1">
    <citation type="submission" date="2015-02" db="EMBL/GenBank/DDBJ databases">
        <title>Genome Sequence of Jannaschia aquimarina DSM28248, a member of the Roseobacter clade.</title>
        <authorList>
            <person name="Voget S."/>
            <person name="Daniel R."/>
        </authorList>
    </citation>
    <scope>NUCLEOTIDE SEQUENCE [LARGE SCALE GENOMIC DNA]</scope>
    <source>
        <strain evidence="3 4">GSW-M26</strain>
    </source>
</reference>
<accession>A0A0D1EBU1</accession>
<keyword evidence="2" id="KW-1133">Transmembrane helix</keyword>
<feature type="transmembrane region" description="Helical" evidence="2">
    <location>
        <begin position="296"/>
        <end position="317"/>
    </location>
</feature>
<feature type="transmembrane region" description="Helical" evidence="2">
    <location>
        <begin position="185"/>
        <end position="209"/>
    </location>
</feature>
<dbReference type="AlphaFoldDB" id="A0A0D1EBU1"/>
<dbReference type="Pfam" id="PF02405">
    <property type="entry name" value="MlaE"/>
    <property type="match status" value="1"/>
</dbReference>
<gene>
    <name evidence="3" type="primary">mlaE</name>
    <name evidence="3" type="ORF">jaqu_39110</name>
</gene>
<keyword evidence="2" id="KW-0812">Transmembrane</keyword>
<dbReference type="InterPro" id="IPR003453">
    <property type="entry name" value="ABC_MlaE_roteobac"/>
</dbReference>
<feature type="transmembrane region" description="Helical" evidence="2">
    <location>
        <begin position="150"/>
        <end position="173"/>
    </location>
</feature>
<feature type="transmembrane region" description="Helical" evidence="2">
    <location>
        <begin position="248"/>
        <end position="276"/>
    </location>
</feature>